<feature type="transmembrane region" description="Helical" evidence="8">
    <location>
        <begin position="84"/>
        <end position="102"/>
    </location>
</feature>
<evidence type="ECO:0000256" key="4">
    <source>
        <dbReference type="ARBA" id="ARBA00022544"/>
    </source>
</evidence>
<dbReference type="EMBL" id="JAVDSB010000015">
    <property type="protein sequence ID" value="MDR6554295.1"/>
    <property type="molecule type" value="Genomic_DNA"/>
</dbReference>
<reference evidence="9 10" key="1">
    <citation type="submission" date="2023-07" db="EMBL/GenBank/DDBJ databases">
        <title>Sorghum-associated microbial communities from plants grown in Nebraska, USA.</title>
        <authorList>
            <person name="Schachtman D."/>
        </authorList>
    </citation>
    <scope>NUCLEOTIDE SEQUENCE [LARGE SCALE GENOMIC DNA]</scope>
    <source>
        <strain evidence="9 10">CC258</strain>
    </source>
</reference>
<feature type="transmembrane region" description="Helical" evidence="8">
    <location>
        <begin position="217"/>
        <end position="240"/>
    </location>
</feature>
<keyword evidence="7 8" id="KW-0472">Membrane</keyword>
<keyword evidence="5 8" id="KW-0812">Transmembrane</keyword>
<comment type="caution">
    <text evidence="9">The sequence shown here is derived from an EMBL/GenBank/DDBJ whole genome shotgun (WGS) entry which is preliminary data.</text>
</comment>
<evidence type="ECO:0008006" key="11">
    <source>
        <dbReference type="Google" id="ProtNLM"/>
    </source>
</evidence>
<feature type="transmembrane region" description="Helical" evidence="8">
    <location>
        <begin position="44"/>
        <end position="63"/>
    </location>
</feature>
<feature type="transmembrane region" description="Helical" evidence="8">
    <location>
        <begin position="335"/>
        <end position="357"/>
    </location>
</feature>
<keyword evidence="6 8" id="KW-1133">Transmembrane helix</keyword>
<evidence type="ECO:0000256" key="1">
    <source>
        <dbReference type="ARBA" id="ARBA00004141"/>
    </source>
</evidence>
<proteinExistence type="inferred from homology"/>
<evidence type="ECO:0000256" key="2">
    <source>
        <dbReference type="ARBA" id="ARBA00007998"/>
    </source>
</evidence>
<evidence type="ECO:0000256" key="6">
    <source>
        <dbReference type="ARBA" id="ARBA00022989"/>
    </source>
</evidence>
<feature type="transmembrane region" description="Helical" evidence="8">
    <location>
        <begin position="186"/>
        <end position="205"/>
    </location>
</feature>
<feature type="transmembrane region" description="Helical" evidence="8">
    <location>
        <begin position="307"/>
        <end position="323"/>
    </location>
</feature>
<gene>
    <name evidence="9" type="ORF">J2736_005524</name>
</gene>
<accession>A0ABU1P3I0</accession>
<keyword evidence="10" id="KW-1185">Reference proteome</keyword>
<evidence type="ECO:0000256" key="5">
    <source>
        <dbReference type="ARBA" id="ARBA00022692"/>
    </source>
</evidence>
<dbReference type="PANTHER" id="PTHR34975:SF2">
    <property type="entry name" value="SPORE GERMINATION PROTEIN A2"/>
    <property type="match status" value="1"/>
</dbReference>
<feature type="transmembrane region" description="Helical" evidence="8">
    <location>
        <begin position="122"/>
        <end position="142"/>
    </location>
</feature>
<evidence type="ECO:0000256" key="7">
    <source>
        <dbReference type="ARBA" id="ARBA00023136"/>
    </source>
</evidence>
<comment type="subcellular location">
    <subcellularLocation>
        <location evidence="1">Membrane</location>
        <topology evidence="1">Multi-pass membrane protein</topology>
    </subcellularLocation>
</comment>
<dbReference type="InterPro" id="IPR004761">
    <property type="entry name" value="Spore_GerAB"/>
</dbReference>
<name>A0ABU1P3I0_9BACL</name>
<feature type="transmembrane region" description="Helical" evidence="8">
    <location>
        <begin position="12"/>
        <end position="38"/>
    </location>
</feature>
<evidence type="ECO:0000313" key="10">
    <source>
        <dbReference type="Proteomes" id="UP001267290"/>
    </source>
</evidence>
<evidence type="ECO:0000256" key="3">
    <source>
        <dbReference type="ARBA" id="ARBA00022448"/>
    </source>
</evidence>
<feature type="transmembrane region" description="Helical" evidence="8">
    <location>
        <begin position="149"/>
        <end position="166"/>
    </location>
</feature>
<protein>
    <recommendedName>
        <fullName evidence="11">Spore germination protein</fullName>
    </recommendedName>
</protein>
<evidence type="ECO:0000313" key="9">
    <source>
        <dbReference type="EMBL" id="MDR6554295.1"/>
    </source>
</evidence>
<sequence>MKQQGTVTGLQLGAMTFVFVFSTTIAFLISPLAGAASFDGGLCIVLAAIFGTALATFSLRFALRQPSSYFGEYGGTLINKYLHKGILFLLSFFFLHLASYILREFTDFFIPTYLRETPPAAVGVLVMVAVASLTQSGVSTVFRFAQGCFLFIGVLFVFKPLFFLTAMDTPMWYEFTRIHDWKALWAQTYAIIPWYGELIMFSYIMPELNINPKIRKVIWVGSLAGTYILLVEFLLIMFFFGPKLAATLVYPALELTGFLHLGDFLRNTDALIVSIWFTGYFIKLSIIFTIGTLLCSQALSLSNYKPITFPLAVIVVSMSLILAKNPVQLAEYFNSSWATFALFIECLFFIYPLVFWIKSGRARSKGPAPKP</sequence>
<dbReference type="Pfam" id="PF03845">
    <property type="entry name" value="Spore_permease"/>
    <property type="match status" value="1"/>
</dbReference>
<organism evidence="9 10">
    <name type="scientific">Paenibacillus qinlingensis</name>
    <dbReference type="NCBI Taxonomy" id="1837343"/>
    <lineage>
        <taxon>Bacteria</taxon>
        <taxon>Bacillati</taxon>
        <taxon>Bacillota</taxon>
        <taxon>Bacilli</taxon>
        <taxon>Bacillales</taxon>
        <taxon>Paenibacillaceae</taxon>
        <taxon>Paenibacillus</taxon>
    </lineage>
</organism>
<evidence type="ECO:0000256" key="8">
    <source>
        <dbReference type="SAM" id="Phobius"/>
    </source>
</evidence>
<dbReference type="PANTHER" id="PTHR34975">
    <property type="entry name" value="SPORE GERMINATION PROTEIN A2"/>
    <property type="match status" value="1"/>
</dbReference>
<dbReference type="RefSeq" id="WP_310501730.1">
    <property type="nucleotide sequence ID" value="NZ_JAVDSB010000015.1"/>
</dbReference>
<keyword evidence="4" id="KW-0309">Germination</keyword>
<comment type="similarity">
    <text evidence="2">Belongs to the amino acid-polyamine-organocation (APC) superfamily. Spore germination protein (SGP) (TC 2.A.3.9) family.</text>
</comment>
<feature type="transmembrane region" description="Helical" evidence="8">
    <location>
        <begin position="270"/>
        <end position="295"/>
    </location>
</feature>
<dbReference type="Proteomes" id="UP001267290">
    <property type="component" value="Unassembled WGS sequence"/>
</dbReference>
<keyword evidence="3" id="KW-0813">Transport</keyword>